<reference evidence="8" key="1">
    <citation type="submission" date="2016-02" db="EMBL/GenBank/DDBJ databases">
        <authorList>
            <person name="Rodrigo-Torres Lidia"/>
            <person name="Arahal R.David."/>
        </authorList>
    </citation>
    <scope>NUCLEOTIDE SEQUENCE [LARGE SCALE GENOMIC DNA]</scope>
    <source>
        <strain evidence="8">CECT 9029</strain>
    </source>
</reference>
<feature type="transmembrane region" description="Helical" evidence="5">
    <location>
        <begin position="192"/>
        <end position="209"/>
    </location>
</feature>
<dbReference type="Pfam" id="PF00528">
    <property type="entry name" value="BPD_transp_1"/>
    <property type="match status" value="1"/>
</dbReference>
<evidence type="ECO:0000256" key="4">
    <source>
        <dbReference type="ARBA" id="ARBA00023136"/>
    </source>
</evidence>
<feature type="domain" description="ABC transmembrane type-1" evidence="6">
    <location>
        <begin position="99"/>
        <end position="311"/>
    </location>
</feature>
<dbReference type="Proteomes" id="UP000071641">
    <property type="component" value="Unassembled WGS sequence"/>
</dbReference>
<feature type="transmembrane region" description="Helical" evidence="5">
    <location>
        <begin position="101"/>
        <end position="123"/>
    </location>
</feature>
<dbReference type="STRING" id="1796497.GCE9029_03341"/>
<dbReference type="PANTHER" id="PTHR43376">
    <property type="entry name" value="OLIGOPEPTIDE TRANSPORT SYSTEM PERMEASE PROTEIN"/>
    <property type="match status" value="1"/>
</dbReference>
<evidence type="ECO:0000256" key="5">
    <source>
        <dbReference type="RuleBase" id="RU363032"/>
    </source>
</evidence>
<keyword evidence="2 5" id="KW-0812">Transmembrane</keyword>
<protein>
    <submittedName>
        <fullName evidence="7">Dipeptide transport system permease protein DppB</fullName>
    </submittedName>
</protein>
<keyword evidence="4 5" id="KW-0472">Membrane</keyword>
<dbReference type="GO" id="GO:0055085">
    <property type="term" value="P:transmembrane transport"/>
    <property type="evidence" value="ECO:0007669"/>
    <property type="project" value="InterPro"/>
</dbReference>
<dbReference type="InterPro" id="IPR000515">
    <property type="entry name" value="MetI-like"/>
</dbReference>
<evidence type="ECO:0000256" key="2">
    <source>
        <dbReference type="ARBA" id="ARBA00022692"/>
    </source>
</evidence>
<evidence type="ECO:0000256" key="3">
    <source>
        <dbReference type="ARBA" id="ARBA00022989"/>
    </source>
</evidence>
<evidence type="ECO:0000256" key="1">
    <source>
        <dbReference type="ARBA" id="ARBA00004651"/>
    </source>
</evidence>
<sequence length="324" mass="35676">MSFLLRRFIFYFCAFLIAITFNFMLPRLMPGDPVEALFAAAQGKMDPAQMDAVREMYGFLDGNIFEQYLAYIKSVFTLDLGPSVLMFPISVSEVIGNALPWTLFLALGSLIVALTIGVSIGTYASYRRTGFVGQVVPPVLAFISNFPYVVTALFLFYLFGIKWDMLPIAYTYDPSLDPGFTLEFIGSVLKHAILPVGSMVVVGIAAWVFNMRNAMINVLGEDYVTMAEAKGLSSTRVMYRYAGRNAILPVATAVAMAIGFSFAGSIMTEVVFNYQGLGNILLKGIVARDYPLIQAILLILVTAVLTANFIADLLYVWLDPRIAN</sequence>
<dbReference type="OrthoDB" id="9805855at2"/>
<accession>A0A128F809</accession>
<proteinExistence type="inferred from homology"/>
<comment type="subcellular location">
    <subcellularLocation>
        <location evidence="1 5">Cell membrane</location>
        <topology evidence="1 5">Multi-pass membrane protein</topology>
    </subcellularLocation>
</comment>
<feature type="transmembrane region" description="Helical" evidence="5">
    <location>
        <begin position="7"/>
        <end position="25"/>
    </location>
</feature>
<comment type="similarity">
    <text evidence="5">Belongs to the binding-protein-dependent transport system permease family.</text>
</comment>
<feature type="transmembrane region" description="Helical" evidence="5">
    <location>
        <begin position="135"/>
        <end position="159"/>
    </location>
</feature>
<dbReference type="CDD" id="cd06261">
    <property type="entry name" value="TM_PBP2"/>
    <property type="match status" value="1"/>
</dbReference>
<name>A0A128F809_9GAMM</name>
<dbReference type="EMBL" id="FIZX01000002">
    <property type="protein sequence ID" value="CZF82620.1"/>
    <property type="molecule type" value="Genomic_DNA"/>
</dbReference>
<feature type="transmembrane region" description="Helical" evidence="5">
    <location>
        <begin position="246"/>
        <end position="272"/>
    </location>
</feature>
<feature type="transmembrane region" description="Helical" evidence="5">
    <location>
        <begin position="292"/>
        <end position="318"/>
    </location>
</feature>
<dbReference type="Gene3D" id="1.10.3720.10">
    <property type="entry name" value="MetI-like"/>
    <property type="match status" value="1"/>
</dbReference>
<organism evidence="7 8">
    <name type="scientific">Grimontia celer</name>
    <dbReference type="NCBI Taxonomy" id="1796497"/>
    <lineage>
        <taxon>Bacteria</taxon>
        <taxon>Pseudomonadati</taxon>
        <taxon>Pseudomonadota</taxon>
        <taxon>Gammaproteobacteria</taxon>
        <taxon>Vibrionales</taxon>
        <taxon>Vibrionaceae</taxon>
        <taxon>Grimontia</taxon>
    </lineage>
</organism>
<dbReference type="PROSITE" id="PS50928">
    <property type="entry name" value="ABC_TM1"/>
    <property type="match status" value="1"/>
</dbReference>
<dbReference type="GO" id="GO:0005886">
    <property type="term" value="C:plasma membrane"/>
    <property type="evidence" value="ECO:0007669"/>
    <property type="project" value="UniProtKB-SubCell"/>
</dbReference>
<dbReference type="PANTHER" id="PTHR43376:SF1">
    <property type="entry name" value="OLIGOPEPTIDE TRANSPORT SYSTEM PERMEASE PROTEIN"/>
    <property type="match status" value="1"/>
</dbReference>
<evidence type="ECO:0000259" key="6">
    <source>
        <dbReference type="PROSITE" id="PS50928"/>
    </source>
</evidence>
<dbReference type="SUPFAM" id="SSF161098">
    <property type="entry name" value="MetI-like"/>
    <property type="match status" value="1"/>
</dbReference>
<dbReference type="RefSeq" id="WP_062664869.1">
    <property type="nucleotide sequence ID" value="NZ_FIZX01000002.1"/>
</dbReference>
<keyword evidence="8" id="KW-1185">Reference proteome</keyword>
<dbReference type="InterPro" id="IPR035906">
    <property type="entry name" value="MetI-like_sf"/>
</dbReference>
<keyword evidence="5" id="KW-0813">Transport</keyword>
<dbReference type="AlphaFoldDB" id="A0A128F809"/>
<evidence type="ECO:0000313" key="7">
    <source>
        <dbReference type="EMBL" id="CZF82620.1"/>
    </source>
</evidence>
<keyword evidence="3 5" id="KW-1133">Transmembrane helix</keyword>
<gene>
    <name evidence="7" type="primary">dppB_2</name>
    <name evidence="7" type="ORF">GCE9029_03341</name>
</gene>
<evidence type="ECO:0000313" key="8">
    <source>
        <dbReference type="Proteomes" id="UP000071641"/>
    </source>
</evidence>